<gene>
    <name evidence="3" type="ORF">CLM73_13230</name>
</gene>
<evidence type="ECO:0008006" key="5">
    <source>
        <dbReference type="Google" id="ProtNLM"/>
    </source>
</evidence>
<dbReference type="CDD" id="cd03794">
    <property type="entry name" value="GT4_WbuB-like"/>
    <property type="match status" value="1"/>
</dbReference>
<name>A0A2S0I7K3_9BURK</name>
<keyword evidence="4" id="KW-1185">Reference proteome</keyword>
<reference evidence="3 4" key="1">
    <citation type="submission" date="2017-09" db="EMBL/GenBank/DDBJ databases">
        <title>Genomic, metabolic, and phenotypic characteristics of bacterial isolates from the natural microbiome of the model nematode Caenorhabditis elegans.</title>
        <authorList>
            <person name="Zimmermann J."/>
            <person name="Obeng N."/>
            <person name="Yang W."/>
            <person name="Obeng O."/>
            <person name="Kissoyan K."/>
            <person name="Pees B."/>
            <person name="Dirksen P."/>
            <person name="Hoppner M."/>
            <person name="Franke A."/>
            <person name="Rosenstiel P."/>
            <person name="Leippe M."/>
            <person name="Dierking K."/>
            <person name="Kaleta C."/>
            <person name="Schulenburg H."/>
        </authorList>
    </citation>
    <scope>NUCLEOTIDE SEQUENCE [LARGE SCALE GENOMIC DNA]</scope>
    <source>
        <strain evidence="3 4">MYb73</strain>
    </source>
</reference>
<dbReference type="InterPro" id="IPR001296">
    <property type="entry name" value="Glyco_trans_1"/>
</dbReference>
<evidence type="ECO:0000313" key="4">
    <source>
        <dbReference type="Proteomes" id="UP000239477"/>
    </source>
</evidence>
<dbReference type="Pfam" id="PF00534">
    <property type="entry name" value="Glycos_transf_1"/>
    <property type="match status" value="1"/>
</dbReference>
<dbReference type="PANTHER" id="PTHR45947:SF3">
    <property type="entry name" value="SULFOQUINOVOSYL TRANSFERASE SQD2"/>
    <property type="match status" value="1"/>
</dbReference>
<dbReference type="AlphaFoldDB" id="A0A2S0I7K3"/>
<sequence>MQEFVVFLIRKLKKTIRAFLLSRRRRISIVRLNAADRILNNRKIVFNMERTDPNEGFIISGRILTQENDVARAAILAVNMFDSNKKKIVSGETLIGFSDSAKYGKYKYLPGTALGQRFHFFLPVPAETRALKLEIHAKGGANAILLAGATIERVSDISIAEAANLVEKIGVLVARSPNRTAADFSLHEVLSLVSQEYGKLSSVQRYLLLCTAFGHYAETNAPIAPMIGWCSYRLMPDFELANKVRAMLVEQGCLYLLRDFIEEVNEDPPFGWKHASRRVVADIRNFEHGFDMPTVAENCDYEPSSRVFYLLHNSLPYNSGGYATRTHGLLTGIKNLGDFDPAGFSRPGYPSDHKKYISQPLPPVVPRSDSVDGVEYYRADQSIRKSSLTLEEYVEVFAKELEQRGREQRVRLIHAASNYPNGLAASVAARRLGIPSVYEVRGLWEVTRMSRQHNWEHSDYCKFMAKMEAEACRHADHVITITEALKDVMVERGVDREKISVVPNCVHVELFTPSSKRDEELVAQLNIAPADVVIGYIGSVVNYEGLYDLLRAGKKLLDDGMDHFKILIVGDGAVLPGLKDLAVSLGITRNVIFTGRVPHALVNRYYSLVDITPFPREPFQVCEIVSPLKPFEALACGKAVLVSSCAALTEIIEHGSNGLVFQKGSYEDLAEKLKLLINDQSLRSSLGDAGRAWVMKHRDWSNSARIVHSIYKKICNK</sequence>
<evidence type="ECO:0000259" key="1">
    <source>
        <dbReference type="Pfam" id="PF00534"/>
    </source>
</evidence>
<feature type="domain" description="Glycosyltransferase subfamily 4-like N-terminal" evidence="2">
    <location>
        <begin position="320"/>
        <end position="505"/>
    </location>
</feature>
<feature type="domain" description="Glycosyl transferase family 1" evidence="1">
    <location>
        <begin position="519"/>
        <end position="693"/>
    </location>
</feature>
<evidence type="ECO:0000259" key="2">
    <source>
        <dbReference type="Pfam" id="PF13579"/>
    </source>
</evidence>
<dbReference type="InterPro" id="IPR050194">
    <property type="entry name" value="Glycosyltransferase_grp1"/>
</dbReference>
<accession>A0A2S0I7K3</accession>
<protein>
    <recommendedName>
        <fullName evidence="5">Glycosyltransferase</fullName>
    </recommendedName>
</protein>
<dbReference type="Gene3D" id="3.40.50.2000">
    <property type="entry name" value="Glycogen Phosphorylase B"/>
    <property type="match status" value="2"/>
</dbReference>
<dbReference type="InterPro" id="IPR028098">
    <property type="entry name" value="Glyco_trans_4-like_N"/>
</dbReference>
<dbReference type="PANTHER" id="PTHR45947">
    <property type="entry name" value="SULFOQUINOVOSYL TRANSFERASE SQD2"/>
    <property type="match status" value="1"/>
</dbReference>
<dbReference type="EMBL" id="CP023270">
    <property type="protein sequence ID" value="AVJ28002.1"/>
    <property type="molecule type" value="Genomic_DNA"/>
</dbReference>
<dbReference type="SUPFAM" id="SSF53756">
    <property type="entry name" value="UDP-Glycosyltransferase/glycogen phosphorylase"/>
    <property type="match status" value="1"/>
</dbReference>
<dbReference type="Pfam" id="PF13579">
    <property type="entry name" value="Glyco_trans_4_4"/>
    <property type="match status" value="1"/>
</dbReference>
<evidence type="ECO:0000313" key="3">
    <source>
        <dbReference type="EMBL" id="AVJ28002.1"/>
    </source>
</evidence>
<dbReference type="GO" id="GO:0016757">
    <property type="term" value="F:glycosyltransferase activity"/>
    <property type="evidence" value="ECO:0007669"/>
    <property type="project" value="InterPro"/>
</dbReference>
<proteinExistence type="predicted"/>
<dbReference type="Proteomes" id="UP000239477">
    <property type="component" value="Chromosome"/>
</dbReference>
<organism evidence="3 4">
    <name type="scientific">Achromobacter spanius</name>
    <dbReference type="NCBI Taxonomy" id="217203"/>
    <lineage>
        <taxon>Bacteria</taxon>
        <taxon>Pseudomonadati</taxon>
        <taxon>Pseudomonadota</taxon>
        <taxon>Betaproteobacteria</taxon>
        <taxon>Burkholderiales</taxon>
        <taxon>Alcaligenaceae</taxon>
        <taxon>Achromobacter</taxon>
    </lineage>
</organism>